<proteinExistence type="predicted"/>
<dbReference type="EMBL" id="CP071793">
    <property type="protein sequence ID" value="QTD49225.1"/>
    <property type="molecule type" value="Genomic_DNA"/>
</dbReference>
<sequence length="663" mass="73136">MVPELIGRLVSRARPSTLASVLTMSLMFALPLLAAYPQPKQLAGPPEAFSTMKSIDPADAGTRAHSALLPVRLEPSKTDPGTLTWRARVPIAIDGPVHLLVLNQGEPWQLQLRAPNGKRAYPIEDLAQLQEHTSISVLNNDLPGSFYRVDQMPRGDWSISIQAKHGGVDPLAFSDGFLVIADEADAAIYTHLGHRRQLVGTPLTLHCQVTQRYEDRDSYEKSLSHRLDEVLVELQSPAGEIHRLTMRDDGSDGDALAEDRQFSLRFTPEEPGRYVAHIVARGTDGQGRQWVRSTMDAIEVLLPNLDLREPLVEASPVSSKRVNLQIPVDEMETGGSYRVYAELWGKDATGPYKGVAWLGGMARVEDGFLNLGLDTRWLSRAGVHGNLELRNLRVEDSTTYIALIEKQAGIPVQMPAIPEHTLPVFKTVDEEMLMGPRPVRDLRNKAGSKLMLVHGFCSGGGTWPTNHFSNYQVFSDPNKNRSHDTFAQLIAQQGSNLDSFGVVAHSQGGAAALHLYTYYWSGLDNATGNRLIQSVGTPYQGTVLAGLIAAIGDIFGISCGTNEDMTYDGASQWLSGIPSWARQKVYYHTTSEKDVWWRWDFCHIAAEFVLDDPEDGTTEKWAGQLSGANNMGHKTGWCHIEMRDPAQVKDSSRNSNMNSNAAR</sequence>
<evidence type="ECO:0000313" key="1">
    <source>
        <dbReference type="EMBL" id="QTD49225.1"/>
    </source>
</evidence>
<keyword evidence="2" id="KW-1185">Reference proteome</keyword>
<accession>A0A8A4TRQ9</accession>
<dbReference type="SUPFAM" id="SSF53474">
    <property type="entry name" value="alpha/beta-Hydrolases"/>
    <property type="match status" value="1"/>
</dbReference>
<dbReference type="RefSeq" id="WP_237378868.1">
    <property type="nucleotide sequence ID" value="NZ_CP071793.1"/>
</dbReference>
<evidence type="ECO:0008006" key="3">
    <source>
        <dbReference type="Google" id="ProtNLM"/>
    </source>
</evidence>
<reference evidence="1" key="1">
    <citation type="submission" date="2021-03" db="EMBL/GenBank/DDBJ databases">
        <title>Acanthopleuribacteraceae sp. M133.</title>
        <authorList>
            <person name="Wang G."/>
        </authorList>
    </citation>
    <scope>NUCLEOTIDE SEQUENCE</scope>
    <source>
        <strain evidence="1">M133</strain>
    </source>
</reference>
<dbReference type="AlphaFoldDB" id="A0A8A4TRQ9"/>
<dbReference type="Proteomes" id="UP000663929">
    <property type="component" value="Chromosome"/>
</dbReference>
<protein>
    <recommendedName>
        <fullName evidence="3">Conditioned medium factor</fullName>
    </recommendedName>
</protein>
<gene>
    <name evidence="1" type="ORF">J3U87_26875</name>
</gene>
<name>A0A8A4TRQ9_SULCO</name>
<organism evidence="1 2">
    <name type="scientific">Sulfidibacter corallicola</name>
    <dbReference type="NCBI Taxonomy" id="2818388"/>
    <lineage>
        <taxon>Bacteria</taxon>
        <taxon>Pseudomonadati</taxon>
        <taxon>Acidobacteriota</taxon>
        <taxon>Holophagae</taxon>
        <taxon>Acanthopleuribacterales</taxon>
        <taxon>Acanthopleuribacteraceae</taxon>
        <taxon>Sulfidibacter</taxon>
    </lineage>
</organism>
<evidence type="ECO:0000313" key="2">
    <source>
        <dbReference type="Proteomes" id="UP000663929"/>
    </source>
</evidence>
<dbReference type="InterPro" id="IPR029058">
    <property type="entry name" value="AB_hydrolase_fold"/>
</dbReference>
<dbReference type="NCBIfam" id="NF041940">
    <property type="entry name" value="choice_anch_X"/>
    <property type="match status" value="1"/>
</dbReference>
<dbReference type="Gene3D" id="3.40.50.1820">
    <property type="entry name" value="alpha/beta hydrolase"/>
    <property type="match status" value="1"/>
</dbReference>
<dbReference type="KEGG" id="scor:J3U87_26875"/>